<evidence type="ECO:0008006" key="3">
    <source>
        <dbReference type="Google" id="ProtNLM"/>
    </source>
</evidence>
<reference evidence="1 2" key="2">
    <citation type="submission" date="2018-06" db="EMBL/GenBank/DDBJ databases">
        <title>Metagenomic assembly of (sub)arctic Cyanobacteria and their associated microbiome from non-axenic cultures.</title>
        <authorList>
            <person name="Baurain D."/>
        </authorList>
    </citation>
    <scope>NUCLEOTIDE SEQUENCE [LARGE SCALE GENOMIC DNA]</scope>
    <source>
        <strain evidence="1">ULC027bin1</strain>
    </source>
</reference>
<gene>
    <name evidence="1" type="ORF">DCF15_01590</name>
</gene>
<name>A0A2W4XTG1_9CYAN</name>
<accession>A0A2W4XTG1</accession>
<protein>
    <recommendedName>
        <fullName evidence="3">DUF2281 domain-containing protein</fullName>
    </recommendedName>
</protein>
<dbReference type="Proteomes" id="UP000249794">
    <property type="component" value="Unassembled WGS sequence"/>
</dbReference>
<proteinExistence type="predicted"/>
<dbReference type="AlphaFoldDB" id="A0A2W4XTG1"/>
<dbReference type="EMBL" id="QBMP01000007">
    <property type="protein sequence ID" value="PZO60753.1"/>
    <property type="molecule type" value="Genomic_DNA"/>
</dbReference>
<sequence length="83" mass="8936">MTVQELLNAAQKLSLPDQLQLASQLMQVASQKLQTASVPAPTSSDTEDPLVGLFSGSVDLATRSKEILEQEIKSSSGFTWKES</sequence>
<comment type="caution">
    <text evidence="1">The sequence shown here is derived from an EMBL/GenBank/DDBJ whole genome shotgun (WGS) entry which is preliminary data.</text>
</comment>
<reference evidence="2" key="1">
    <citation type="submission" date="2018-04" db="EMBL/GenBank/DDBJ databases">
        <authorList>
            <person name="Cornet L."/>
        </authorList>
    </citation>
    <scope>NUCLEOTIDE SEQUENCE [LARGE SCALE GENOMIC DNA]</scope>
</reference>
<organism evidence="1 2">
    <name type="scientific">Phormidesmis priestleyi</name>
    <dbReference type="NCBI Taxonomy" id="268141"/>
    <lineage>
        <taxon>Bacteria</taxon>
        <taxon>Bacillati</taxon>
        <taxon>Cyanobacteriota</taxon>
        <taxon>Cyanophyceae</taxon>
        <taxon>Leptolyngbyales</taxon>
        <taxon>Leptolyngbyaceae</taxon>
        <taxon>Phormidesmis</taxon>
    </lineage>
</organism>
<evidence type="ECO:0000313" key="2">
    <source>
        <dbReference type="Proteomes" id="UP000249794"/>
    </source>
</evidence>
<evidence type="ECO:0000313" key="1">
    <source>
        <dbReference type="EMBL" id="PZO60753.1"/>
    </source>
</evidence>